<dbReference type="Proteomes" id="UP000830395">
    <property type="component" value="Chromosome 1"/>
</dbReference>
<keyword evidence="2" id="KW-1185">Reference proteome</keyword>
<evidence type="ECO:0000313" key="1">
    <source>
        <dbReference type="EMBL" id="MCJ8728543.1"/>
    </source>
</evidence>
<protein>
    <submittedName>
        <fullName evidence="1">Uncharacterized protein</fullName>
    </submittedName>
</protein>
<organism evidence="1 2">
    <name type="scientific">Pangasius djambal</name>
    <dbReference type="NCBI Taxonomy" id="1691987"/>
    <lineage>
        <taxon>Eukaryota</taxon>
        <taxon>Metazoa</taxon>
        <taxon>Chordata</taxon>
        <taxon>Craniata</taxon>
        <taxon>Vertebrata</taxon>
        <taxon>Euteleostomi</taxon>
        <taxon>Actinopterygii</taxon>
        <taxon>Neopterygii</taxon>
        <taxon>Teleostei</taxon>
        <taxon>Ostariophysi</taxon>
        <taxon>Siluriformes</taxon>
        <taxon>Pangasiidae</taxon>
        <taxon>Pangasius</taxon>
    </lineage>
</organism>
<sequence length="130" mass="15067">MECMGVMSQHGKSHSAGQLLLQGTARCTSHQGHQTKICLSFTISIFVCVCVRERERERKRERGHREYRLQILLSRTQGVWMRFRPFPPNAWNSKDKTIMLRITCKAEPMHTDSFLPKFKIKGPQNLAVLP</sequence>
<gene>
    <name evidence="1" type="ORF">PDJAM_G00005630</name>
</gene>
<reference evidence="1" key="1">
    <citation type="submission" date="2020-02" db="EMBL/GenBank/DDBJ databases">
        <title>Genome sequencing of the panga catfish, Pangasius djambal.</title>
        <authorList>
            <person name="Wen M."/>
            <person name="Zahm M."/>
            <person name="Roques C."/>
            <person name="Cabau C."/>
            <person name="Klopp C."/>
            <person name="Donnadieu C."/>
            <person name="Jouanno E."/>
            <person name="Avarre J.-C."/>
            <person name="Campet M."/>
            <person name="Ha T."/>
            <person name="Dugue R."/>
            <person name="Lampietro C."/>
            <person name="Louis A."/>
            <person name="Herpin A."/>
            <person name="Echchiki A."/>
            <person name="Berthelot C."/>
            <person name="Parey E."/>
            <person name="Roest-Crollius H."/>
            <person name="Braasch I."/>
            <person name="Postlethwait J.H."/>
            <person name="Bobe J."/>
            <person name="Montfort J."/>
            <person name="Bouchez O."/>
            <person name="Begum T."/>
            <person name="Schartl M."/>
            <person name="Gustiano R."/>
            <person name="Guiguen Y."/>
        </authorList>
    </citation>
    <scope>NUCLEOTIDE SEQUENCE</scope>
    <source>
        <strain evidence="1">Pdj_M5554</strain>
    </source>
</reference>
<accession>A0ACC5XYW2</accession>
<feature type="non-terminal residue" evidence="1">
    <location>
        <position position="130"/>
    </location>
</feature>
<name>A0ACC5XYW2_9TELE</name>
<dbReference type="EMBL" id="CM040975">
    <property type="protein sequence ID" value="MCJ8728543.1"/>
    <property type="molecule type" value="Genomic_DNA"/>
</dbReference>
<proteinExistence type="predicted"/>
<comment type="caution">
    <text evidence="1">The sequence shown here is derived from an EMBL/GenBank/DDBJ whole genome shotgun (WGS) entry which is preliminary data.</text>
</comment>
<evidence type="ECO:0000313" key="2">
    <source>
        <dbReference type="Proteomes" id="UP000830395"/>
    </source>
</evidence>